<reference evidence="2 3" key="1">
    <citation type="submission" date="2019-12" db="EMBL/GenBank/DDBJ databases">
        <title>A genome sequence resource for the geographically widespread anthracnose pathogen Colletotrichum asianum.</title>
        <authorList>
            <person name="Meng Y."/>
        </authorList>
    </citation>
    <scope>NUCLEOTIDE SEQUENCE [LARGE SCALE GENOMIC DNA]</scope>
    <source>
        <strain evidence="2 3">ICMP 18580</strain>
    </source>
</reference>
<dbReference type="Proteomes" id="UP000434172">
    <property type="component" value="Unassembled WGS sequence"/>
</dbReference>
<sequence>MKLTILSLLPVLANAVVLQCDHGYEGNGDCERQGLHTFCCHDTYAPPESTVPRDVNIKSKDPWGANICRRAGTVVIGNIYCA</sequence>
<dbReference type="EMBL" id="WOWK01000044">
    <property type="protein sequence ID" value="KAF0324374.1"/>
    <property type="molecule type" value="Genomic_DNA"/>
</dbReference>
<keyword evidence="3" id="KW-1185">Reference proteome</keyword>
<proteinExistence type="predicted"/>
<name>A0A8H3WCL1_9PEZI</name>
<accession>A0A8H3WCL1</accession>
<evidence type="ECO:0000256" key="1">
    <source>
        <dbReference type="SAM" id="SignalP"/>
    </source>
</evidence>
<evidence type="ECO:0000313" key="2">
    <source>
        <dbReference type="EMBL" id="KAF0324374.1"/>
    </source>
</evidence>
<organism evidence="2 3">
    <name type="scientific">Colletotrichum asianum</name>
    <dbReference type="NCBI Taxonomy" id="702518"/>
    <lineage>
        <taxon>Eukaryota</taxon>
        <taxon>Fungi</taxon>
        <taxon>Dikarya</taxon>
        <taxon>Ascomycota</taxon>
        <taxon>Pezizomycotina</taxon>
        <taxon>Sordariomycetes</taxon>
        <taxon>Hypocreomycetidae</taxon>
        <taxon>Glomerellales</taxon>
        <taxon>Glomerellaceae</taxon>
        <taxon>Colletotrichum</taxon>
        <taxon>Colletotrichum gloeosporioides species complex</taxon>
    </lineage>
</organism>
<keyword evidence="1" id="KW-0732">Signal</keyword>
<protein>
    <submittedName>
        <fullName evidence="2">Uncharacterized protein</fullName>
    </submittedName>
</protein>
<gene>
    <name evidence="2" type="ORF">GQ607_008323</name>
</gene>
<dbReference type="AlphaFoldDB" id="A0A8H3WCL1"/>
<feature type="chain" id="PRO_5034678759" evidence="1">
    <location>
        <begin position="16"/>
        <end position="82"/>
    </location>
</feature>
<dbReference type="OrthoDB" id="4954273at2759"/>
<feature type="signal peptide" evidence="1">
    <location>
        <begin position="1"/>
        <end position="15"/>
    </location>
</feature>
<evidence type="ECO:0000313" key="3">
    <source>
        <dbReference type="Proteomes" id="UP000434172"/>
    </source>
</evidence>
<comment type="caution">
    <text evidence="2">The sequence shown here is derived from an EMBL/GenBank/DDBJ whole genome shotgun (WGS) entry which is preliminary data.</text>
</comment>